<dbReference type="Proteomes" id="UP000246800">
    <property type="component" value="Unassembled WGS sequence"/>
</dbReference>
<accession>A0A2A4EH72</accession>
<feature type="transmembrane region" description="Helical" evidence="1">
    <location>
        <begin position="162"/>
        <end position="180"/>
    </location>
</feature>
<evidence type="ECO:0000313" key="3">
    <source>
        <dbReference type="EMBL" id="PWZ73982.1"/>
    </source>
</evidence>
<gene>
    <name evidence="3" type="ORF">DD902_09595</name>
</gene>
<dbReference type="GO" id="GO:0080120">
    <property type="term" value="P:CAAX-box protein maturation"/>
    <property type="evidence" value="ECO:0007669"/>
    <property type="project" value="UniProtKB-ARBA"/>
</dbReference>
<keyword evidence="3" id="KW-0645">Protease</keyword>
<organism evidence="3 4">
    <name type="scientific">Staphylococcus pseudintermedius</name>
    <dbReference type="NCBI Taxonomy" id="283734"/>
    <lineage>
        <taxon>Bacteria</taxon>
        <taxon>Bacillati</taxon>
        <taxon>Bacillota</taxon>
        <taxon>Bacilli</taxon>
        <taxon>Bacillales</taxon>
        <taxon>Staphylococcaceae</taxon>
        <taxon>Staphylococcus</taxon>
        <taxon>Staphylococcus intermedius group</taxon>
    </lineage>
</organism>
<reference evidence="3 4" key="1">
    <citation type="journal article" date="2018" name="Vet. Microbiol.">
        <title>Clonal diversity and geographic distribution of methicillin-resistant Staphylococcus pseudintermedius from Australian animals: Discovery of novel sequence types.</title>
        <authorList>
            <person name="Worthing K.A."/>
            <person name="Abraham S."/>
            <person name="Coombs G.W."/>
            <person name="Pang S."/>
            <person name="Saputra S."/>
            <person name="Jordan D."/>
            <person name="Trott D.J."/>
            <person name="Norris J.M."/>
        </authorList>
    </citation>
    <scope>NUCLEOTIDE SEQUENCE [LARGE SCALE GENOMIC DNA]</scope>
    <source>
        <strain evidence="3 4">ST525 1</strain>
    </source>
</reference>
<dbReference type="GO" id="GO:0006508">
    <property type="term" value="P:proteolysis"/>
    <property type="evidence" value="ECO:0007669"/>
    <property type="project" value="UniProtKB-KW"/>
</dbReference>
<dbReference type="AlphaFoldDB" id="A0A2A4EH72"/>
<feature type="transmembrane region" description="Helical" evidence="1">
    <location>
        <begin position="84"/>
        <end position="108"/>
    </location>
</feature>
<feature type="transmembrane region" description="Helical" evidence="1">
    <location>
        <begin position="186"/>
        <end position="203"/>
    </location>
</feature>
<dbReference type="PANTHER" id="PTHR36435:SF6">
    <property type="entry name" value="ABORTIVE INFECTION PROTEIN"/>
    <property type="match status" value="1"/>
</dbReference>
<dbReference type="Pfam" id="PF02517">
    <property type="entry name" value="Rce1-like"/>
    <property type="match status" value="1"/>
</dbReference>
<evidence type="ECO:0000259" key="2">
    <source>
        <dbReference type="Pfam" id="PF02517"/>
    </source>
</evidence>
<dbReference type="PANTHER" id="PTHR36435">
    <property type="entry name" value="SLR1288 PROTEIN"/>
    <property type="match status" value="1"/>
</dbReference>
<evidence type="ECO:0000313" key="4">
    <source>
        <dbReference type="Proteomes" id="UP000246800"/>
    </source>
</evidence>
<dbReference type="GO" id="GO:0004175">
    <property type="term" value="F:endopeptidase activity"/>
    <property type="evidence" value="ECO:0007669"/>
    <property type="project" value="UniProtKB-ARBA"/>
</dbReference>
<dbReference type="InterPro" id="IPR052710">
    <property type="entry name" value="CAAX_protease"/>
</dbReference>
<dbReference type="NCBIfam" id="NF046050">
    <property type="entry name" value="CPBP_fam_MroQ"/>
    <property type="match status" value="1"/>
</dbReference>
<keyword evidence="1" id="KW-0812">Transmembrane</keyword>
<dbReference type="GO" id="GO:0008237">
    <property type="term" value="F:metallopeptidase activity"/>
    <property type="evidence" value="ECO:0007669"/>
    <property type="project" value="UniProtKB-KW"/>
</dbReference>
<dbReference type="RefSeq" id="WP_014613418.1">
    <property type="nucleotide sequence ID" value="NZ_BAAFIP010000125.1"/>
</dbReference>
<sequence>MKRFWVSLLTVVLYILAQISPYIARAVGWIQTGNQAQLLRQSIAVQFTAFIIVAILIIILQFFVKNKLNFELGPKEKKRYVLPYILVGLVIVFIAQMVVNLISVQLFGANPASENTLRIMKIARQMPIFIVLIAIVGPLLEEFVFRKVLFGELYHAINANQWVKFTIATTISSAVFAVVHMDFSHFLAYFVMGIIFSAFYIYTKRLSVSIGIHMAQNGLVALIQLMMPEKMIEEAVKQTQFILLLTSHWMSFFLS</sequence>
<name>A0A2A4EH72_STAPS</name>
<dbReference type="EMBL" id="QEIT01000052">
    <property type="protein sequence ID" value="PWZ73982.1"/>
    <property type="molecule type" value="Genomic_DNA"/>
</dbReference>
<feature type="transmembrane region" description="Helical" evidence="1">
    <location>
        <begin position="128"/>
        <end position="150"/>
    </location>
</feature>
<keyword evidence="3" id="KW-0378">Hydrolase</keyword>
<feature type="transmembrane region" description="Helical" evidence="1">
    <location>
        <begin position="42"/>
        <end position="64"/>
    </location>
</feature>
<comment type="caution">
    <text evidence="3">The sequence shown here is derived from an EMBL/GenBank/DDBJ whole genome shotgun (WGS) entry which is preliminary data.</text>
</comment>
<proteinExistence type="predicted"/>
<keyword evidence="1" id="KW-1133">Transmembrane helix</keyword>
<feature type="domain" description="CAAX prenyl protease 2/Lysostaphin resistance protein A-like" evidence="2">
    <location>
        <begin position="127"/>
        <end position="218"/>
    </location>
</feature>
<keyword evidence="1" id="KW-0472">Membrane</keyword>
<evidence type="ECO:0000256" key="1">
    <source>
        <dbReference type="SAM" id="Phobius"/>
    </source>
</evidence>
<dbReference type="InterPro" id="IPR003675">
    <property type="entry name" value="Rce1/LyrA-like_dom"/>
</dbReference>
<keyword evidence="3" id="KW-0482">Metalloprotease</keyword>
<protein>
    <submittedName>
        <fullName evidence="3">CPBP family intramembrane metalloprotease</fullName>
    </submittedName>
</protein>